<dbReference type="SUPFAM" id="SSF161098">
    <property type="entry name" value="MetI-like"/>
    <property type="match status" value="1"/>
</dbReference>
<feature type="transmembrane region" description="Helical" evidence="7">
    <location>
        <begin position="184"/>
        <end position="206"/>
    </location>
</feature>
<keyword evidence="4 7" id="KW-0812">Transmembrane</keyword>
<feature type="transmembrane region" description="Helical" evidence="7">
    <location>
        <begin position="119"/>
        <end position="140"/>
    </location>
</feature>
<keyword evidence="5 7" id="KW-1133">Transmembrane helix</keyword>
<keyword evidence="10" id="KW-1185">Reference proteome</keyword>
<evidence type="ECO:0000313" key="9">
    <source>
        <dbReference type="EMBL" id="OWU68070.1"/>
    </source>
</evidence>
<feature type="transmembrane region" description="Helical" evidence="7">
    <location>
        <begin position="152"/>
        <end position="172"/>
    </location>
</feature>
<protein>
    <submittedName>
        <fullName evidence="9">Sugar ABC transporter permease</fullName>
    </submittedName>
</protein>
<evidence type="ECO:0000256" key="5">
    <source>
        <dbReference type="ARBA" id="ARBA00022989"/>
    </source>
</evidence>
<sequence length="320" mass="36176">MAEVKTTREVVMNRAAIAAVFVALIVMLTPIYWIASTAFKPRSLATTVPPTVFFEPTLTPFAKLFVRRSQMREPVDQETYDAAPWWEQLIYDDGESVVRNRRSGEITPSGYWDRYKNSLIVSIISTFLAVSMGTLTAYGFSRFKVKGENDWLFFILSTRMLPPVVVAIPMFLMYRTVGLHDTHLGLIILYTAFNLSFSVWIMKGFIDEIPREYEEAALVDGYTRLQAFWKIVLPEALTGIAATAVFCFIIAWNEYAFALMMTNRNAQTAPPYIPSQVGSGLPDWSVIAAGAFLFLLPVAIFTFLLRNHLLRGMSFGAIRK</sequence>
<evidence type="ECO:0000256" key="4">
    <source>
        <dbReference type="ARBA" id="ARBA00022692"/>
    </source>
</evidence>
<dbReference type="Proteomes" id="UP000215377">
    <property type="component" value="Unassembled WGS sequence"/>
</dbReference>
<gene>
    <name evidence="9" type="ORF">ATO3_25130</name>
</gene>
<name>A0A225NBN8_9RHOB</name>
<evidence type="ECO:0000256" key="7">
    <source>
        <dbReference type="RuleBase" id="RU363032"/>
    </source>
</evidence>
<dbReference type="InterPro" id="IPR000515">
    <property type="entry name" value="MetI-like"/>
</dbReference>
<reference evidence="9 10" key="1">
    <citation type="submission" date="2013-04" db="EMBL/GenBank/DDBJ databases">
        <title>Oceanicola sp. 22II1-22F33 Genome Sequencing.</title>
        <authorList>
            <person name="Lai Q."/>
            <person name="Li G."/>
            <person name="Shao Z."/>
        </authorList>
    </citation>
    <scope>NUCLEOTIDE SEQUENCE [LARGE SCALE GENOMIC DNA]</scope>
    <source>
        <strain evidence="9 10">22II1-22F33</strain>
    </source>
</reference>
<evidence type="ECO:0000256" key="3">
    <source>
        <dbReference type="ARBA" id="ARBA00022475"/>
    </source>
</evidence>
<dbReference type="OrthoDB" id="9815445at2"/>
<feature type="transmembrane region" description="Helical" evidence="7">
    <location>
        <begin position="15"/>
        <end position="35"/>
    </location>
</feature>
<accession>A0A225NBN8</accession>
<dbReference type="PANTHER" id="PTHR32243">
    <property type="entry name" value="MALTOSE TRANSPORT SYSTEM PERMEASE-RELATED"/>
    <property type="match status" value="1"/>
</dbReference>
<organism evidence="9 10">
    <name type="scientific">Marinibacterium profundimaris</name>
    <dbReference type="NCBI Taxonomy" id="1679460"/>
    <lineage>
        <taxon>Bacteria</taxon>
        <taxon>Pseudomonadati</taxon>
        <taxon>Pseudomonadota</taxon>
        <taxon>Alphaproteobacteria</taxon>
        <taxon>Rhodobacterales</taxon>
        <taxon>Paracoccaceae</taxon>
        <taxon>Marinibacterium</taxon>
    </lineage>
</organism>
<evidence type="ECO:0000256" key="6">
    <source>
        <dbReference type="ARBA" id="ARBA00023136"/>
    </source>
</evidence>
<evidence type="ECO:0000256" key="1">
    <source>
        <dbReference type="ARBA" id="ARBA00004651"/>
    </source>
</evidence>
<keyword evidence="6 7" id="KW-0472">Membrane</keyword>
<dbReference type="GO" id="GO:0055085">
    <property type="term" value="P:transmembrane transport"/>
    <property type="evidence" value="ECO:0007669"/>
    <property type="project" value="InterPro"/>
</dbReference>
<dbReference type="InterPro" id="IPR050901">
    <property type="entry name" value="BP-dep_ABC_trans_perm"/>
</dbReference>
<dbReference type="PROSITE" id="PS50928">
    <property type="entry name" value="ABC_TM1"/>
    <property type="match status" value="1"/>
</dbReference>
<dbReference type="InterPro" id="IPR035906">
    <property type="entry name" value="MetI-like_sf"/>
</dbReference>
<keyword evidence="2 7" id="KW-0813">Transport</keyword>
<dbReference type="RefSeq" id="WP_088652641.1">
    <property type="nucleotide sequence ID" value="NZ_AQQR01000024.1"/>
</dbReference>
<evidence type="ECO:0000313" key="10">
    <source>
        <dbReference type="Proteomes" id="UP000215377"/>
    </source>
</evidence>
<proteinExistence type="inferred from homology"/>
<comment type="similarity">
    <text evidence="7">Belongs to the binding-protein-dependent transport system permease family.</text>
</comment>
<feature type="transmembrane region" description="Helical" evidence="7">
    <location>
        <begin position="227"/>
        <end position="252"/>
    </location>
</feature>
<dbReference type="AlphaFoldDB" id="A0A225NBN8"/>
<dbReference type="CDD" id="cd06261">
    <property type="entry name" value="TM_PBP2"/>
    <property type="match status" value="1"/>
</dbReference>
<feature type="transmembrane region" description="Helical" evidence="7">
    <location>
        <begin position="284"/>
        <end position="305"/>
    </location>
</feature>
<dbReference type="GO" id="GO:0005886">
    <property type="term" value="C:plasma membrane"/>
    <property type="evidence" value="ECO:0007669"/>
    <property type="project" value="UniProtKB-SubCell"/>
</dbReference>
<dbReference type="Pfam" id="PF00528">
    <property type="entry name" value="BPD_transp_1"/>
    <property type="match status" value="1"/>
</dbReference>
<comment type="caution">
    <text evidence="9">The sequence shown here is derived from an EMBL/GenBank/DDBJ whole genome shotgun (WGS) entry which is preliminary data.</text>
</comment>
<evidence type="ECO:0000256" key="2">
    <source>
        <dbReference type="ARBA" id="ARBA00022448"/>
    </source>
</evidence>
<dbReference type="PANTHER" id="PTHR32243:SF52">
    <property type="entry name" value="ABC TRANSPORTER PERMEASE PROTEIN"/>
    <property type="match status" value="1"/>
</dbReference>
<dbReference type="Gene3D" id="1.10.3720.10">
    <property type="entry name" value="MetI-like"/>
    <property type="match status" value="1"/>
</dbReference>
<evidence type="ECO:0000259" key="8">
    <source>
        <dbReference type="PROSITE" id="PS50928"/>
    </source>
</evidence>
<comment type="subcellular location">
    <subcellularLocation>
        <location evidence="1 7">Cell membrane</location>
        <topology evidence="1 7">Multi-pass membrane protein</topology>
    </subcellularLocation>
</comment>
<feature type="domain" description="ABC transmembrane type-1" evidence="8">
    <location>
        <begin position="115"/>
        <end position="305"/>
    </location>
</feature>
<dbReference type="EMBL" id="AQQR01000024">
    <property type="protein sequence ID" value="OWU68070.1"/>
    <property type="molecule type" value="Genomic_DNA"/>
</dbReference>
<keyword evidence="3" id="KW-1003">Cell membrane</keyword>